<organism evidence="1 2">
    <name type="scientific">Gordonia sputi NBRC 100414</name>
    <dbReference type="NCBI Taxonomy" id="1089453"/>
    <lineage>
        <taxon>Bacteria</taxon>
        <taxon>Bacillati</taxon>
        <taxon>Actinomycetota</taxon>
        <taxon>Actinomycetes</taxon>
        <taxon>Mycobacteriales</taxon>
        <taxon>Gordoniaceae</taxon>
        <taxon>Gordonia</taxon>
    </lineage>
</organism>
<name>H5TXA4_9ACTN</name>
<sequence length="176" mass="19377">AGHTFAFHPKSTAMGNTPFPAQLRKVAYGNDAAGERAQQFVAQTRAAWHRTGPDALTRDIYGGPDLGLLAARMFSEIATLKDAAFEEEAEWRLWTISERRYPVNVRATAFGLVPYLDVVVNLRQPGKCEHPTLGRVTVGPHPDKDGQVLAAQEMLRAHGFDPAVVRPSTVPFRSTR</sequence>
<gene>
    <name evidence="1" type="ORF">GOSPT_027_00010</name>
</gene>
<dbReference type="EMBL" id="BAFC01000027">
    <property type="protein sequence ID" value="GAB38112.1"/>
    <property type="molecule type" value="Genomic_DNA"/>
</dbReference>
<proteinExistence type="predicted"/>
<protein>
    <submittedName>
        <fullName evidence="1">Uncharacterized protein</fullName>
    </submittedName>
</protein>
<evidence type="ECO:0000313" key="2">
    <source>
        <dbReference type="Proteomes" id="UP000005845"/>
    </source>
</evidence>
<evidence type="ECO:0000313" key="1">
    <source>
        <dbReference type="EMBL" id="GAB38112.1"/>
    </source>
</evidence>
<accession>H5TXA4</accession>
<reference evidence="1 2" key="1">
    <citation type="submission" date="2012-02" db="EMBL/GenBank/DDBJ databases">
        <title>Whole genome shotgun sequence of Gordonia sputi NBRC 100414.</title>
        <authorList>
            <person name="Yoshida I."/>
            <person name="Hosoyama A."/>
            <person name="Tsuchikane K."/>
            <person name="Katsumata H."/>
            <person name="Yamazaki S."/>
            <person name="Fujita N."/>
        </authorList>
    </citation>
    <scope>NUCLEOTIDE SEQUENCE [LARGE SCALE GENOMIC DNA]</scope>
    <source>
        <strain evidence="1 2">NBRC 100414</strain>
    </source>
</reference>
<comment type="caution">
    <text evidence="1">The sequence shown here is derived from an EMBL/GenBank/DDBJ whole genome shotgun (WGS) entry which is preliminary data.</text>
</comment>
<dbReference type="AlphaFoldDB" id="H5TXA4"/>
<dbReference type="Proteomes" id="UP000005845">
    <property type="component" value="Unassembled WGS sequence"/>
</dbReference>
<feature type="non-terminal residue" evidence="1">
    <location>
        <position position="1"/>
    </location>
</feature>
<keyword evidence="2" id="KW-1185">Reference proteome</keyword>